<gene>
    <name evidence="2" type="ORF">METZ01_LOCUS324088</name>
</gene>
<dbReference type="AlphaFoldDB" id="A0A382PCW4"/>
<dbReference type="InterPro" id="IPR007214">
    <property type="entry name" value="YbaK/aa-tRNA-synth-assoc-dom"/>
</dbReference>
<feature type="domain" description="YbaK/aminoacyl-tRNA synthetase-associated" evidence="1">
    <location>
        <begin position="31"/>
        <end position="84"/>
    </location>
</feature>
<proteinExistence type="predicted"/>
<dbReference type="EMBL" id="UINC01106514">
    <property type="protein sequence ID" value="SVC71234.1"/>
    <property type="molecule type" value="Genomic_DNA"/>
</dbReference>
<dbReference type="Pfam" id="PF04073">
    <property type="entry name" value="tRNA_edit"/>
    <property type="match status" value="1"/>
</dbReference>
<dbReference type="SUPFAM" id="SSF55826">
    <property type="entry name" value="YbaK/ProRS associated domain"/>
    <property type="match status" value="1"/>
</dbReference>
<protein>
    <recommendedName>
        <fullName evidence="1">YbaK/aminoacyl-tRNA synthetase-associated domain-containing protein</fullName>
    </recommendedName>
</protein>
<reference evidence="2" key="1">
    <citation type="submission" date="2018-05" db="EMBL/GenBank/DDBJ databases">
        <authorList>
            <person name="Lanie J.A."/>
            <person name="Ng W.-L."/>
            <person name="Kazmierczak K.M."/>
            <person name="Andrzejewski T.M."/>
            <person name="Davidsen T.M."/>
            <person name="Wayne K.J."/>
            <person name="Tettelin H."/>
            <person name="Glass J.I."/>
            <person name="Rusch D."/>
            <person name="Podicherti R."/>
            <person name="Tsui H.-C.T."/>
            <person name="Winkler M.E."/>
        </authorList>
    </citation>
    <scope>NUCLEOTIDE SEQUENCE</scope>
</reference>
<dbReference type="GO" id="GO:0002161">
    <property type="term" value="F:aminoacyl-tRNA deacylase activity"/>
    <property type="evidence" value="ECO:0007669"/>
    <property type="project" value="InterPro"/>
</dbReference>
<evidence type="ECO:0000259" key="1">
    <source>
        <dbReference type="Pfam" id="PF04073"/>
    </source>
</evidence>
<dbReference type="InterPro" id="IPR036754">
    <property type="entry name" value="YbaK/aa-tRNA-synt-asso_dom_sf"/>
</dbReference>
<organism evidence="2">
    <name type="scientific">marine metagenome</name>
    <dbReference type="NCBI Taxonomy" id="408172"/>
    <lineage>
        <taxon>unclassified sequences</taxon>
        <taxon>metagenomes</taxon>
        <taxon>ecological metagenomes</taxon>
    </lineage>
</organism>
<evidence type="ECO:0000313" key="2">
    <source>
        <dbReference type="EMBL" id="SVC71234.1"/>
    </source>
</evidence>
<accession>A0A382PCW4</accession>
<dbReference type="Gene3D" id="3.90.960.10">
    <property type="entry name" value="YbaK/aminoacyl-tRNA synthetase-associated domain"/>
    <property type="match status" value="1"/>
</dbReference>
<sequence>MKQSLSSTAANYQDFITSRGIEGEVVELPDSTRTAAEAASAIGCEIAEIAKSVVFYVKDTLRPVLVIASGINRVDEKKLKKIIG</sequence>
<name>A0A382PCW4_9ZZZZ</name>